<accession>A0ABX0F4K9</accession>
<protein>
    <submittedName>
        <fullName evidence="2">FeoB-associated Cys-rich membrane protein</fullName>
    </submittedName>
</protein>
<comment type="caution">
    <text evidence="2">The sequence shown here is derived from an EMBL/GenBank/DDBJ whole genome shotgun (WGS) entry which is preliminary data.</text>
</comment>
<reference evidence="2 3" key="1">
    <citation type="submission" date="2020-01" db="EMBL/GenBank/DDBJ databases">
        <title>Polyphasic characterisation and genomic insights into a novel alkali tolerant bacterium VR-M41.</title>
        <authorList>
            <person name="Vemuluri V.R."/>
        </authorList>
    </citation>
    <scope>NUCLEOTIDE SEQUENCE [LARGE SCALE GENOMIC DNA]</scope>
    <source>
        <strain evidence="2 3">VR-M41</strain>
    </source>
</reference>
<keyword evidence="1" id="KW-0472">Membrane</keyword>
<evidence type="ECO:0000313" key="3">
    <source>
        <dbReference type="Proteomes" id="UP000800303"/>
    </source>
</evidence>
<keyword evidence="1" id="KW-0812">Transmembrane</keyword>
<name>A0ABX0F4K9_9BACL</name>
<dbReference type="EMBL" id="JAAFGS010000003">
    <property type="protein sequence ID" value="NGZ75907.1"/>
    <property type="molecule type" value="Genomic_DNA"/>
</dbReference>
<dbReference type="Proteomes" id="UP000800303">
    <property type="component" value="Unassembled WGS sequence"/>
</dbReference>
<dbReference type="RefSeq" id="WP_166274301.1">
    <property type="nucleotide sequence ID" value="NZ_JAAFGS010000003.1"/>
</dbReference>
<evidence type="ECO:0000313" key="2">
    <source>
        <dbReference type="EMBL" id="NGZ75907.1"/>
    </source>
</evidence>
<keyword evidence="3" id="KW-1185">Reference proteome</keyword>
<evidence type="ECO:0000256" key="1">
    <source>
        <dbReference type="SAM" id="Phobius"/>
    </source>
</evidence>
<gene>
    <name evidence="2" type="ORF">GYN08_11300</name>
</gene>
<organism evidence="2 3">
    <name type="scientific">Saccharibacillus alkalitolerans</name>
    <dbReference type="NCBI Taxonomy" id="2705290"/>
    <lineage>
        <taxon>Bacteria</taxon>
        <taxon>Bacillati</taxon>
        <taxon>Bacillota</taxon>
        <taxon>Bacilli</taxon>
        <taxon>Bacillales</taxon>
        <taxon>Paenibacillaceae</taxon>
        <taxon>Saccharibacillus</taxon>
    </lineage>
</organism>
<proteinExistence type="predicted"/>
<feature type="transmembrane region" description="Helical" evidence="1">
    <location>
        <begin position="6"/>
        <end position="22"/>
    </location>
</feature>
<keyword evidence="1" id="KW-1133">Transmembrane helix</keyword>
<sequence>MINWIIIGLAFAYSVYVLVRFWKKSKRGACAGCAVQAGGQTPAGCPGCASGLSEEALEAIRSRRA</sequence>